<evidence type="ECO:0000313" key="7">
    <source>
        <dbReference type="EMBL" id="KAF8380451.1"/>
    </source>
</evidence>
<dbReference type="GO" id="GO:0004497">
    <property type="term" value="F:monooxygenase activity"/>
    <property type="evidence" value="ECO:0007669"/>
    <property type="project" value="UniProtKB-KW"/>
</dbReference>
<keyword evidence="3 6" id="KW-0560">Oxidoreductase</keyword>
<evidence type="ECO:0000256" key="3">
    <source>
        <dbReference type="ARBA" id="ARBA00023002"/>
    </source>
</evidence>
<dbReference type="FunFam" id="1.10.630.10:FF:000026">
    <property type="entry name" value="Cytochrome P450 82C4"/>
    <property type="match status" value="1"/>
</dbReference>
<comment type="cofactor">
    <cofactor evidence="5">
        <name>heme</name>
        <dbReference type="ChEBI" id="CHEBI:30413"/>
    </cofactor>
</comment>
<dbReference type="InterPro" id="IPR001128">
    <property type="entry name" value="Cyt_P450"/>
</dbReference>
<feature type="binding site" description="axial binding residue" evidence="5">
    <location>
        <position position="474"/>
    </location>
    <ligand>
        <name>heme</name>
        <dbReference type="ChEBI" id="CHEBI:30413"/>
    </ligand>
    <ligandPart>
        <name>Fe</name>
        <dbReference type="ChEBI" id="CHEBI:18248"/>
    </ligandPart>
</feature>
<evidence type="ECO:0000313" key="8">
    <source>
        <dbReference type="Proteomes" id="UP000655225"/>
    </source>
</evidence>
<evidence type="ECO:0008006" key="9">
    <source>
        <dbReference type="Google" id="ProtNLM"/>
    </source>
</evidence>
<dbReference type="Proteomes" id="UP000655225">
    <property type="component" value="Unassembled WGS sequence"/>
</dbReference>
<comment type="similarity">
    <text evidence="6">Belongs to the cytochrome P450 family.</text>
</comment>
<dbReference type="AlphaFoldDB" id="A0A834YE17"/>
<dbReference type="PANTHER" id="PTHR47951:SF7">
    <property type="entry name" value="FLAVONOID 3',5'-HYDROXYLASE-LIKE ISOFORM X1"/>
    <property type="match status" value="1"/>
</dbReference>
<evidence type="ECO:0000256" key="6">
    <source>
        <dbReference type="RuleBase" id="RU000461"/>
    </source>
</evidence>
<sequence length="536" mass="60797">MNSDLVYKLVGLDSKGWSWLWEGANNVDKLTPAILSLLTLAIFLYLWTSKVSRKETPPLPPGPRGLPIVGYLQFLDSDLHRSFSELAHVYGPIMKLRLGYKLCVVLSSPSLAKEVLRDHDITFANRDQTIAAMAITSGGRDIAFSQYGPYWRMMRKVCVREMLSNSSLDSSYALRRDEVRKTVRDVYTKIDTPINICELVFLTNLEVVMSMLWGGTLGGEESRVRGEFRELSGKIVEYIGKTNISDIFPILAPFDIQGVEREMKKLMPWVDRIFDSIIDDRLKLNGEKGEQSSNHKGNKDLLEILLQLNEQGDTERPLTRTEMKAVLMDMVVAGTDTTSTTVEWAMAELLQHPEVMRRAQEELDDVVGVNNIVEESHLPKLQYLDAIVKETIRLHPALPLLVPHCPSQSCIVGGYTVPKGTTVFLNVWVMQRDPQVWNNPLEFQPERFLRDAGRCDFSGNNFNYLPFGSGRRMCAGITLAQRMLMYLLASLLHSFLWQLPKDTELDFTEKFGVVLKKKIPLIAVPTPRLSNLKVYV</sequence>
<dbReference type="PROSITE" id="PS00086">
    <property type="entry name" value="CYTOCHROME_P450"/>
    <property type="match status" value="1"/>
</dbReference>
<evidence type="ECO:0000256" key="5">
    <source>
        <dbReference type="PIRSR" id="PIRSR602401-1"/>
    </source>
</evidence>
<gene>
    <name evidence="7" type="ORF">HHK36_027938</name>
</gene>
<keyword evidence="2 5" id="KW-0479">Metal-binding</keyword>
<proteinExistence type="inferred from homology"/>
<keyword evidence="4 5" id="KW-0408">Iron</keyword>
<dbReference type="InterPro" id="IPR002401">
    <property type="entry name" value="Cyt_P450_E_grp-I"/>
</dbReference>
<dbReference type="EMBL" id="JABCRI010000021">
    <property type="protein sequence ID" value="KAF8380451.1"/>
    <property type="molecule type" value="Genomic_DNA"/>
</dbReference>
<dbReference type="OrthoDB" id="2789670at2759"/>
<keyword evidence="8" id="KW-1185">Reference proteome</keyword>
<accession>A0A834YE17</accession>
<dbReference type="OMA" id="DCHIPQL"/>
<keyword evidence="6" id="KW-0503">Monooxygenase</keyword>
<evidence type="ECO:0000256" key="1">
    <source>
        <dbReference type="ARBA" id="ARBA00022617"/>
    </source>
</evidence>
<dbReference type="CDD" id="cd11073">
    <property type="entry name" value="CYP76-like"/>
    <property type="match status" value="1"/>
</dbReference>
<dbReference type="Pfam" id="PF00067">
    <property type="entry name" value="p450"/>
    <property type="match status" value="1"/>
</dbReference>
<dbReference type="PRINTS" id="PR00463">
    <property type="entry name" value="EP450I"/>
</dbReference>
<dbReference type="Gene3D" id="1.10.630.10">
    <property type="entry name" value="Cytochrome P450"/>
    <property type="match status" value="1"/>
</dbReference>
<dbReference type="PANTHER" id="PTHR47951">
    <property type="entry name" value="OS08G0547900 PROTEIN"/>
    <property type="match status" value="1"/>
</dbReference>
<evidence type="ECO:0000256" key="2">
    <source>
        <dbReference type="ARBA" id="ARBA00022723"/>
    </source>
</evidence>
<comment type="caution">
    <text evidence="7">The sequence shown here is derived from an EMBL/GenBank/DDBJ whole genome shotgun (WGS) entry which is preliminary data.</text>
</comment>
<dbReference type="GO" id="GO:0020037">
    <property type="term" value="F:heme binding"/>
    <property type="evidence" value="ECO:0007669"/>
    <property type="project" value="InterPro"/>
</dbReference>
<evidence type="ECO:0000256" key="4">
    <source>
        <dbReference type="ARBA" id="ARBA00023004"/>
    </source>
</evidence>
<organism evidence="7 8">
    <name type="scientific">Tetracentron sinense</name>
    <name type="common">Spur-leaf</name>
    <dbReference type="NCBI Taxonomy" id="13715"/>
    <lineage>
        <taxon>Eukaryota</taxon>
        <taxon>Viridiplantae</taxon>
        <taxon>Streptophyta</taxon>
        <taxon>Embryophyta</taxon>
        <taxon>Tracheophyta</taxon>
        <taxon>Spermatophyta</taxon>
        <taxon>Magnoliopsida</taxon>
        <taxon>Trochodendrales</taxon>
        <taxon>Trochodendraceae</taxon>
        <taxon>Tetracentron</taxon>
    </lineage>
</organism>
<dbReference type="SUPFAM" id="SSF48264">
    <property type="entry name" value="Cytochrome P450"/>
    <property type="match status" value="1"/>
</dbReference>
<dbReference type="GO" id="GO:0005506">
    <property type="term" value="F:iron ion binding"/>
    <property type="evidence" value="ECO:0007669"/>
    <property type="project" value="InterPro"/>
</dbReference>
<dbReference type="PRINTS" id="PR00385">
    <property type="entry name" value="P450"/>
</dbReference>
<dbReference type="InterPro" id="IPR017972">
    <property type="entry name" value="Cyt_P450_CS"/>
</dbReference>
<keyword evidence="1 5" id="KW-0349">Heme</keyword>
<protein>
    <recommendedName>
        <fullName evidence="9">Cytochrome P450</fullName>
    </recommendedName>
</protein>
<name>A0A834YE17_TETSI</name>
<dbReference type="InterPro" id="IPR036396">
    <property type="entry name" value="Cyt_P450_sf"/>
</dbReference>
<dbReference type="GO" id="GO:0016705">
    <property type="term" value="F:oxidoreductase activity, acting on paired donors, with incorporation or reduction of molecular oxygen"/>
    <property type="evidence" value="ECO:0007669"/>
    <property type="project" value="InterPro"/>
</dbReference>
<reference evidence="7 8" key="1">
    <citation type="submission" date="2020-04" db="EMBL/GenBank/DDBJ databases">
        <title>Plant Genome Project.</title>
        <authorList>
            <person name="Zhang R.-G."/>
        </authorList>
    </citation>
    <scope>NUCLEOTIDE SEQUENCE [LARGE SCALE GENOMIC DNA]</scope>
    <source>
        <strain evidence="7">YNK0</strain>
        <tissue evidence="7">Leaf</tissue>
    </source>
</reference>